<dbReference type="PANTHER" id="PTHR30154">
    <property type="entry name" value="LEUCINE-RESPONSIVE REGULATORY PROTEIN"/>
    <property type="match status" value="1"/>
</dbReference>
<dbReference type="InterPro" id="IPR036388">
    <property type="entry name" value="WH-like_DNA-bd_sf"/>
</dbReference>
<dbReference type="AlphaFoldDB" id="J9G7D2"/>
<proteinExistence type="predicted"/>
<keyword evidence="3" id="KW-0804">Transcription</keyword>
<dbReference type="GO" id="GO:0043200">
    <property type="term" value="P:response to amino acid"/>
    <property type="evidence" value="ECO:0007669"/>
    <property type="project" value="TreeGrafter"/>
</dbReference>
<evidence type="ECO:0000259" key="4">
    <source>
        <dbReference type="PROSITE" id="PS50956"/>
    </source>
</evidence>
<dbReference type="Gene3D" id="3.30.70.920">
    <property type="match status" value="1"/>
</dbReference>
<dbReference type="InterPro" id="IPR011008">
    <property type="entry name" value="Dimeric_a/b-barrel"/>
</dbReference>
<evidence type="ECO:0000256" key="2">
    <source>
        <dbReference type="ARBA" id="ARBA00023125"/>
    </source>
</evidence>
<dbReference type="PROSITE" id="PS50956">
    <property type="entry name" value="HTH_ASNC_2"/>
    <property type="match status" value="1"/>
</dbReference>
<dbReference type="InterPro" id="IPR036390">
    <property type="entry name" value="WH_DNA-bd_sf"/>
</dbReference>
<dbReference type="EMBL" id="AMCI01005827">
    <property type="protein sequence ID" value="EJW95389.1"/>
    <property type="molecule type" value="Genomic_DNA"/>
</dbReference>
<dbReference type="SUPFAM" id="SSF46785">
    <property type="entry name" value="Winged helix' DNA-binding domain"/>
    <property type="match status" value="1"/>
</dbReference>
<accession>J9G7D2</accession>
<dbReference type="PRINTS" id="PR00033">
    <property type="entry name" value="HTHASNC"/>
</dbReference>
<dbReference type="GO" id="GO:0005829">
    <property type="term" value="C:cytosol"/>
    <property type="evidence" value="ECO:0007669"/>
    <property type="project" value="TreeGrafter"/>
</dbReference>
<dbReference type="Gene3D" id="1.10.10.10">
    <property type="entry name" value="Winged helix-like DNA-binding domain superfamily/Winged helix DNA-binding domain"/>
    <property type="match status" value="1"/>
</dbReference>
<protein>
    <submittedName>
        <fullName evidence="5">Regulatory protein AsnC</fullName>
    </submittedName>
</protein>
<keyword evidence="2" id="KW-0238">DNA-binding</keyword>
<gene>
    <name evidence="5" type="ORF">EVA_16507</name>
</gene>
<name>J9G7D2_9ZZZZ</name>
<dbReference type="GO" id="GO:0043565">
    <property type="term" value="F:sequence-specific DNA binding"/>
    <property type="evidence" value="ECO:0007669"/>
    <property type="project" value="InterPro"/>
</dbReference>
<dbReference type="InterPro" id="IPR019887">
    <property type="entry name" value="Tscrpt_reg_AsnC/Lrp_C"/>
</dbReference>
<dbReference type="InterPro" id="IPR019888">
    <property type="entry name" value="Tscrpt_reg_AsnC-like"/>
</dbReference>
<keyword evidence="1" id="KW-0805">Transcription regulation</keyword>
<comment type="caution">
    <text evidence="5">The sequence shown here is derived from an EMBL/GenBank/DDBJ whole genome shotgun (WGS) entry which is preliminary data.</text>
</comment>
<dbReference type="InterPro" id="IPR000485">
    <property type="entry name" value="AsnC-type_HTH_dom"/>
</dbReference>
<evidence type="ECO:0000313" key="5">
    <source>
        <dbReference type="EMBL" id="EJW95389.1"/>
    </source>
</evidence>
<evidence type="ECO:0000256" key="1">
    <source>
        <dbReference type="ARBA" id="ARBA00023015"/>
    </source>
</evidence>
<dbReference type="PANTHER" id="PTHR30154:SF34">
    <property type="entry name" value="TRANSCRIPTIONAL REGULATOR AZLB"/>
    <property type="match status" value="1"/>
</dbReference>
<organism evidence="5">
    <name type="scientific">gut metagenome</name>
    <dbReference type="NCBI Taxonomy" id="749906"/>
    <lineage>
        <taxon>unclassified sequences</taxon>
        <taxon>metagenomes</taxon>
        <taxon>organismal metagenomes</taxon>
    </lineage>
</organism>
<dbReference type="Pfam" id="PF13412">
    <property type="entry name" value="HTH_24"/>
    <property type="match status" value="1"/>
</dbReference>
<dbReference type="SMART" id="SM00344">
    <property type="entry name" value="HTH_ASNC"/>
    <property type="match status" value="1"/>
</dbReference>
<reference evidence="5" key="1">
    <citation type="journal article" date="2012" name="PLoS ONE">
        <title>Gene sets for utilization of primary and secondary nutrition supplies in the distal gut of endangered iberian lynx.</title>
        <authorList>
            <person name="Alcaide M."/>
            <person name="Messina E."/>
            <person name="Richter M."/>
            <person name="Bargiela R."/>
            <person name="Peplies J."/>
            <person name="Huws S.A."/>
            <person name="Newbold C.J."/>
            <person name="Golyshin P.N."/>
            <person name="Simon M.A."/>
            <person name="Lopez G."/>
            <person name="Yakimov M.M."/>
            <person name="Ferrer M."/>
        </authorList>
    </citation>
    <scope>NUCLEOTIDE SEQUENCE</scope>
</reference>
<evidence type="ECO:0000256" key="3">
    <source>
        <dbReference type="ARBA" id="ARBA00023163"/>
    </source>
</evidence>
<sequence length="199" mass="22397">MKKVDLLDLKILQIITMDARVPFKDVAEVCGVSRAAIHQRVLRLTEAGIITGSGYNVYPKQIGYSTCTYVGIKLERGSMYKEVANELEKIQEIVECHFTTGPYTMLIKLYSRDNEHLMALLNNHIQEIPGVVSTETLISLEQSFSRQVPVVLPSEEEAVGARKMKALLERMNAEGIIVDDPEESFEAIKGKRGRKKKDE</sequence>
<feature type="domain" description="HTH asnC-type" evidence="4">
    <location>
        <begin position="4"/>
        <end position="65"/>
    </location>
</feature>
<dbReference type="Pfam" id="PF01037">
    <property type="entry name" value="AsnC_trans_reg"/>
    <property type="match status" value="1"/>
</dbReference>
<dbReference type="SUPFAM" id="SSF54909">
    <property type="entry name" value="Dimeric alpha+beta barrel"/>
    <property type="match status" value="1"/>
</dbReference>